<dbReference type="InterPro" id="IPR052948">
    <property type="entry name" value="Low_temp-induced_all0457"/>
</dbReference>
<dbReference type="EMBL" id="BOSM01000001">
    <property type="protein sequence ID" value="GIP57136.1"/>
    <property type="molecule type" value="Genomic_DNA"/>
</dbReference>
<dbReference type="Pfam" id="PF11181">
    <property type="entry name" value="YflT"/>
    <property type="match status" value="1"/>
</dbReference>
<evidence type="ECO:0000313" key="4">
    <source>
        <dbReference type="Proteomes" id="UP000681290"/>
    </source>
</evidence>
<keyword evidence="4" id="KW-1185">Reference proteome</keyword>
<dbReference type="Proteomes" id="UP000681290">
    <property type="component" value="Unassembled WGS sequence"/>
</dbReference>
<dbReference type="PANTHER" id="PTHR36109:SF2">
    <property type="entry name" value="MEMBRANE PROTEIN"/>
    <property type="match status" value="1"/>
</dbReference>
<feature type="region of interest" description="Disordered" evidence="1">
    <location>
        <begin position="172"/>
        <end position="191"/>
    </location>
</feature>
<protein>
    <recommendedName>
        <fullName evidence="2">General stress protein 17M-like domain-containing protein</fullName>
    </recommendedName>
</protein>
<name>A0ABQ4MMB0_9BACL</name>
<dbReference type="PANTHER" id="PTHR36109">
    <property type="entry name" value="MEMBRANE PROTEIN-RELATED"/>
    <property type="match status" value="1"/>
</dbReference>
<dbReference type="InterPro" id="IPR025889">
    <property type="entry name" value="GSP17M-like_dom"/>
</dbReference>
<evidence type="ECO:0000313" key="3">
    <source>
        <dbReference type="EMBL" id="GIP57136.1"/>
    </source>
</evidence>
<comment type="caution">
    <text evidence="3">The sequence shown here is derived from an EMBL/GenBank/DDBJ whole genome shotgun (WGS) entry which is preliminary data.</text>
</comment>
<feature type="region of interest" description="Disordered" evidence="1">
    <location>
        <begin position="203"/>
        <end position="239"/>
    </location>
</feature>
<evidence type="ECO:0000259" key="2">
    <source>
        <dbReference type="Pfam" id="PF11181"/>
    </source>
</evidence>
<feature type="compositionally biased region" description="Polar residues" evidence="1">
    <location>
        <begin position="173"/>
        <end position="191"/>
    </location>
</feature>
<organism evidence="3 4">
    <name type="scientific">Paenibacillus woosongensis</name>
    <dbReference type="NCBI Taxonomy" id="307580"/>
    <lineage>
        <taxon>Bacteria</taxon>
        <taxon>Bacillati</taxon>
        <taxon>Bacillota</taxon>
        <taxon>Bacilli</taxon>
        <taxon>Bacillales</taxon>
        <taxon>Paenibacillaceae</taxon>
        <taxon>Paenibacillus</taxon>
    </lineage>
</organism>
<feature type="compositionally biased region" description="Basic and acidic residues" evidence="1">
    <location>
        <begin position="209"/>
        <end position="239"/>
    </location>
</feature>
<feature type="domain" description="General stress protein 17M-like" evidence="2">
    <location>
        <begin position="5"/>
        <end position="74"/>
    </location>
</feature>
<sequence>MMHKIVGVFASEQDATNAIEDLKRYGFSTDDISVVGRNKDHMDAMREETGTKAPEGVASGAAAGGLVGGLTGLLAGLGALAIPGIGPIVAAGPIAATLTGAAVGAGAGGLVGGLIGLGIPENEAKEYGSHVEHGRILVLVDGNDAQRNDIYQIFRNNRAMNSRNFGLDDTHPANANATMSRETGVPSTGTEMETRETAGTFYQEIPPENGKRTISERDEDWERTNYRRSKDTGNDRSSW</sequence>
<evidence type="ECO:0000256" key="1">
    <source>
        <dbReference type="SAM" id="MobiDB-lite"/>
    </source>
</evidence>
<reference evidence="3 4" key="1">
    <citation type="submission" date="2021-03" db="EMBL/GenBank/DDBJ databases">
        <title>Antimicrobial resistance genes in bacteria isolated from Japanese honey, and their potential for conferring macrolide and lincosamide resistance in the American foulbrood pathogen Paenibacillus larvae.</title>
        <authorList>
            <person name="Okamoto M."/>
            <person name="Kumagai M."/>
            <person name="Kanamori H."/>
            <person name="Takamatsu D."/>
        </authorList>
    </citation>
    <scope>NUCLEOTIDE SEQUENCE [LARGE SCALE GENOMIC DNA]</scope>
    <source>
        <strain evidence="3 4">J15TS10</strain>
    </source>
</reference>
<dbReference type="RefSeq" id="WP_213589087.1">
    <property type="nucleotide sequence ID" value="NZ_BOSM01000001.1"/>
</dbReference>
<proteinExistence type="predicted"/>
<accession>A0ABQ4MMB0</accession>
<gene>
    <name evidence="3" type="ORF">J15TS10_09500</name>
</gene>